<sequence length="189" mass="21542">MSCSLLLNVSTFMVLQQMMRTDYIKDMYSHDSNVQLTGTTKLAGLLAEDPRLGDLRSEDVHFLIGLLENGEKPELQFYAALALSYVDSNGALIIRMKAIPLLVDLMTSKHVDTQMRGMFILMRIAYDFPNSVGDLHKIGAWELLKDLVYSHQENYYELLNCATFLSIVCRAKAYLSAHEVVYHPLFELR</sequence>
<proteinExistence type="predicted"/>
<name>A0A392NW18_9FABA</name>
<dbReference type="InterPro" id="IPR011989">
    <property type="entry name" value="ARM-like"/>
</dbReference>
<evidence type="ECO:0000313" key="1">
    <source>
        <dbReference type="EMBL" id="MCI03369.1"/>
    </source>
</evidence>
<dbReference type="SUPFAM" id="SSF48371">
    <property type="entry name" value="ARM repeat"/>
    <property type="match status" value="1"/>
</dbReference>
<feature type="non-terminal residue" evidence="1">
    <location>
        <position position="189"/>
    </location>
</feature>
<dbReference type="AlphaFoldDB" id="A0A392NW18"/>
<evidence type="ECO:0000313" key="2">
    <source>
        <dbReference type="Proteomes" id="UP000265520"/>
    </source>
</evidence>
<protein>
    <submittedName>
        <fullName evidence="1">Importin subunit alpha-like protein</fullName>
    </submittedName>
</protein>
<keyword evidence="2" id="KW-1185">Reference proteome</keyword>
<accession>A0A392NW18</accession>
<dbReference type="Gene3D" id="1.25.10.10">
    <property type="entry name" value="Leucine-rich Repeat Variant"/>
    <property type="match status" value="1"/>
</dbReference>
<dbReference type="Proteomes" id="UP000265520">
    <property type="component" value="Unassembled WGS sequence"/>
</dbReference>
<dbReference type="EMBL" id="LXQA010051946">
    <property type="protein sequence ID" value="MCI03369.1"/>
    <property type="molecule type" value="Genomic_DNA"/>
</dbReference>
<reference evidence="1 2" key="1">
    <citation type="journal article" date="2018" name="Front. Plant Sci.">
        <title>Red Clover (Trifolium pratense) and Zigzag Clover (T. medium) - A Picture of Genomic Similarities and Differences.</title>
        <authorList>
            <person name="Dluhosova J."/>
            <person name="Istvanek J."/>
            <person name="Nedelnik J."/>
            <person name="Repkova J."/>
        </authorList>
    </citation>
    <scope>NUCLEOTIDE SEQUENCE [LARGE SCALE GENOMIC DNA]</scope>
    <source>
        <strain evidence="2">cv. 10/8</strain>
        <tissue evidence="1">Leaf</tissue>
    </source>
</reference>
<dbReference type="InterPro" id="IPR016024">
    <property type="entry name" value="ARM-type_fold"/>
</dbReference>
<organism evidence="1 2">
    <name type="scientific">Trifolium medium</name>
    <dbReference type="NCBI Taxonomy" id="97028"/>
    <lineage>
        <taxon>Eukaryota</taxon>
        <taxon>Viridiplantae</taxon>
        <taxon>Streptophyta</taxon>
        <taxon>Embryophyta</taxon>
        <taxon>Tracheophyta</taxon>
        <taxon>Spermatophyta</taxon>
        <taxon>Magnoliopsida</taxon>
        <taxon>eudicotyledons</taxon>
        <taxon>Gunneridae</taxon>
        <taxon>Pentapetalae</taxon>
        <taxon>rosids</taxon>
        <taxon>fabids</taxon>
        <taxon>Fabales</taxon>
        <taxon>Fabaceae</taxon>
        <taxon>Papilionoideae</taxon>
        <taxon>50 kb inversion clade</taxon>
        <taxon>NPAAA clade</taxon>
        <taxon>Hologalegina</taxon>
        <taxon>IRL clade</taxon>
        <taxon>Trifolieae</taxon>
        <taxon>Trifolium</taxon>
    </lineage>
</organism>
<comment type="caution">
    <text evidence="1">The sequence shown here is derived from an EMBL/GenBank/DDBJ whole genome shotgun (WGS) entry which is preliminary data.</text>
</comment>